<name>A0ACC2THX7_9FUNG</name>
<dbReference type="Proteomes" id="UP001165960">
    <property type="component" value="Unassembled WGS sequence"/>
</dbReference>
<organism evidence="1 2">
    <name type="scientific">Entomophthora muscae</name>
    <dbReference type="NCBI Taxonomy" id="34485"/>
    <lineage>
        <taxon>Eukaryota</taxon>
        <taxon>Fungi</taxon>
        <taxon>Fungi incertae sedis</taxon>
        <taxon>Zoopagomycota</taxon>
        <taxon>Entomophthoromycotina</taxon>
        <taxon>Entomophthoromycetes</taxon>
        <taxon>Entomophthorales</taxon>
        <taxon>Entomophthoraceae</taxon>
        <taxon>Entomophthora</taxon>
    </lineage>
</organism>
<keyword evidence="2" id="KW-1185">Reference proteome</keyword>
<protein>
    <submittedName>
        <fullName evidence="1">Uncharacterized protein</fullName>
    </submittedName>
</protein>
<evidence type="ECO:0000313" key="1">
    <source>
        <dbReference type="EMBL" id="KAJ9074288.1"/>
    </source>
</evidence>
<sequence>MFICGSTTQYNRTYLLPPGFAPVTLVKLPCNFDLKFFHPHHLDLPPGHPRVTFRIEHSSTCDTWAQGQNSNPDPESPQAAGPGDQGTACLCFPGMKPLQAEANNDGPNGEVSQTKGIIAPNEGVIKAPNGGNKTLNHYLHELEVYSGSHPRAIPERRHWPTCQDTTSQGKAC</sequence>
<gene>
    <name evidence="1" type="ORF">DSO57_1007978</name>
</gene>
<reference evidence="1" key="1">
    <citation type="submission" date="2022-04" db="EMBL/GenBank/DDBJ databases">
        <title>Genome of the entomopathogenic fungus Entomophthora muscae.</title>
        <authorList>
            <person name="Elya C."/>
            <person name="Lovett B.R."/>
            <person name="Lee E."/>
            <person name="Macias A.M."/>
            <person name="Hajek A.E."/>
            <person name="De Bivort B.L."/>
            <person name="Kasson M.T."/>
            <person name="De Fine Licht H.H."/>
            <person name="Stajich J.E."/>
        </authorList>
    </citation>
    <scope>NUCLEOTIDE SEQUENCE</scope>
    <source>
        <strain evidence="1">Berkeley</strain>
    </source>
</reference>
<comment type="caution">
    <text evidence="1">The sequence shown here is derived from an EMBL/GenBank/DDBJ whole genome shotgun (WGS) entry which is preliminary data.</text>
</comment>
<accession>A0ACC2THX7</accession>
<dbReference type="EMBL" id="QTSX02002864">
    <property type="protein sequence ID" value="KAJ9074288.1"/>
    <property type="molecule type" value="Genomic_DNA"/>
</dbReference>
<proteinExistence type="predicted"/>
<evidence type="ECO:0000313" key="2">
    <source>
        <dbReference type="Proteomes" id="UP001165960"/>
    </source>
</evidence>